<feature type="transmembrane region" description="Helical" evidence="7">
    <location>
        <begin position="242"/>
        <end position="263"/>
    </location>
</feature>
<dbReference type="PANTHER" id="PTHR30625:SF11">
    <property type="entry name" value="MOTA_TOLQ_EXBB PROTON CHANNEL DOMAIN-CONTAINING PROTEIN"/>
    <property type="match status" value="1"/>
</dbReference>
<evidence type="ECO:0000256" key="5">
    <source>
        <dbReference type="ARBA" id="ARBA00023136"/>
    </source>
</evidence>
<proteinExistence type="inferred from homology"/>
<reference evidence="9 10" key="1">
    <citation type="submission" date="2019-05" db="EMBL/GenBank/DDBJ databases">
        <title>Roseovarius bejariae sp. nov., a moderately halophylic bacterium isolated from a saline soil in Rambla Salada (Murcia).</title>
        <authorList>
            <person name="Castro D.J."/>
            <person name="Gomez-Altuve A."/>
            <person name="Reina J.C."/>
            <person name="Rodriguez M."/>
            <person name="Sampedro I."/>
            <person name="Llamas I."/>
            <person name="Martinez-Checa F."/>
        </authorList>
    </citation>
    <scope>NUCLEOTIDE SEQUENCE [LARGE SCALE GENOMIC DNA]</scope>
    <source>
        <strain evidence="9 10">A21</strain>
    </source>
</reference>
<dbReference type="OrthoDB" id="4045at2"/>
<feature type="transmembrane region" description="Helical" evidence="7">
    <location>
        <begin position="94"/>
        <end position="114"/>
    </location>
</feature>
<sequence length="299" mass="31313">MNRGGRSMSRLMRGSEAALVRMIRVLAMCLGLTVLPLAGAMAQEEGAIAPSDTAQAGFAGAETIVAETAPAPVPATDVSPLQRGMRFVRLGGPAIWAISALSVAALALILWKVWRLVLLGAWSGGRRTRAAVDLWCDGQETPAIALLEGRGSCRARLIRAAMTARQDPTLDDAGAEAETERMARNLLAQARGGLRPLELIATIAPLLGLLGTVLGMIAAFQALQQAGARADPATLAGGIWEALLTTAAGMGVAIPASMALSWFESVVDRLRLEMEDAATRIFLRPVASHDTPAHPQAAE</sequence>
<keyword evidence="3 7" id="KW-0812">Transmembrane</keyword>
<organism evidence="9 10">
    <name type="scientific">Roseovarius bejariae</name>
    <dbReference type="NCBI Taxonomy" id="2576383"/>
    <lineage>
        <taxon>Bacteria</taxon>
        <taxon>Pseudomonadati</taxon>
        <taxon>Pseudomonadota</taxon>
        <taxon>Alphaproteobacteria</taxon>
        <taxon>Rhodobacterales</taxon>
        <taxon>Roseobacteraceae</taxon>
        <taxon>Roseovarius</taxon>
    </lineage>
</organism>
<evidence type="ECO:0000259" key="8">
    <source>
        <dbReference type="Pfam" id="PF01618"/>
    </source>
</evidence>
<keyword evidence="10" id="KW-1185">Reference proteome</keyword>
<dbReference type="EMBL" id="SZWE01000001">
    <property type="protein sequence ID" value="MRU14966.1"/>
    <property type="molecule type" value="Genomic_DNA"/>
</dbReference>
<evidence type="ECO:0000256" key="3">
    <source>
        <dbReference type="ARBA" id="ARBA00022692"/>
    </source>
</evidence>
<evidence type="ECO:0000256" key="6">
    <source>
        <dbReference type="RuleBase" id="RU004057"/>
    </source>
</evidence>
<accession>A0A844CUV4</accession>
<dbReference type="PANTHER" id="PTHR30625">
    <property type="entry name" value="PROTEIN TOLQ"/>
    <property type="match status" value="1"/>
</dbReference>
<protein>
    <submittedName>
        <fullName evidence="9">MotA/TolQ/ExbB proton channel family protein</fullName>
    </submittedName>
</protein>
<evidence type="ECO:0000256" key="4">
    <source>
        <dbReference type="ARBA" id="ARBA00022989"/>
    </source>
</evidence>
<evidence type="ECO:0000313" key="9">
    <source>
        <dbReference type="EMBL" id="MRU14966.1"/>
    </source>
</evidence>
<keyword evidence="2" id="KW-1003">Cell membrane</keyword>
<feature type="transmembrane region" description="Helical" evidence="7">
    <location>
        <begin position="199"/>
        <end position="222"/>
    </location>
</feature>
<dbReference type="GO" id="GO:0017038">
    <property type="term" value="P:protein import"/>
    <property type="evidence" value="ECO:0007669"/>
    <property type="project" value="TreeGrafter"/>
</dbReference>
<comment type="caution">
    <text evidence="9">The sequence shown here is derived from an EMBL/GenBank/DDBJ whole genome shotgun (WGS) entry which is preliminary data.</text>
</comment>
<evidence type="ECO:0000256" key="7">
    <source>
        <dbReference type="SAM" id="Phobius"/>
    </source>
</evidence>
<feature type="domain" description="MotA/TolQ/ExbB proton channel" evidence="8">
    <location>
        <begin position="155"/>
        <end position="275"/>
    </location>
</feature>
<evidence type="ECO:0000256" key="2">
    <source>
        <dbReference type="ARBA" id="ARBA00022475"/>
    </source>
</evidence>
<name>A0A844CUV4_9RHOB</name>
<comment type="subcellular location">
    <subcellularLocation>
        <location evidence="1">Cell membrane</location>
        <topology evidence="1">Multi-pass membrane protein</topology>
    </subcellularLocation>
    <subcellularLocation>
        <location evidence="6">Membrane</location>
        <topology evidence="6">Multi-pass membrane protein</topology>
    </subcellularLocation>
</comment>
<keyword evidence="4 7" id="KW-1133">Transmembrane helix</keyword>
<evidence type="ECO:0000313" key="10">
    <source>
        <dbReference type="Proteomes" id="UP000564704"/>
    </source>
</evidence>
<dbReference type="Proteomes" id="UP000564704">
    <property type="component" value="Unassembled WGS sequence"/>
</dbReference>
<keyword evidence="6" id="KW-0653">Protein transport</keyword>
<gene>
    <name evidence="9" type="ORF">FDP25_05935</name>
</gene>
<dbReference type="AlphaFoldDB" id="A0A844CUV4"/>
<dbReference type="GO" id="GO:0005886">
    <property type="term" value="C:plasma membrane"/>
    <property type="evidence" value="ECO:0007669"/>
    <property type="project" value="UniProtKB-SubCell"/>
</dbReference>
<dbReference type="InterPro" id="IPR002898">
    <property type="entry name" value="MotA_ExbB_proton_chnl"/>
</dbReference>
<comment type="similarity">
    <text evidence="6">Belongs to the exbB/tolQ family.</text>
</comment>
<dbReference type="InterPro" id="IPR050790">
    <property type="entry name" value="ExbB/TolQ_transport"/>
</dbReference>
<keyword evidence="5 7" id="KW-0472">Membrane</keyword>
<evidence type="ECO:0000256" key="1">
    <source>
        <dbReference type="ARBA" id="ARBA00004651"/>
    </source>
</evidence>
<dbReference type="Pfam" id="PF01618">
    <property type="entry name" value="MotA_ExbB"/>
    <property type="match status" value="1"/>
</dbReference>
<keyword evidence="6" id="KW-0813">Transport</keyword>